<keyword evidence="2" id="KW-1185">Reference proteome</keyword>
<dbReference type="STRING" id="933388.S8B5J0"/>
<protein>
    <submittedName>
        <fullName evidence="1">Uncharacterized protein</fullName>
    </submittedName>
</protein>
<evidence type="ECO:0000313" key="1">
    <source>
        <dbReference type="EMBL" id="EPS29827.1"/>
    </source>
</evidence>
<sequence>MPGQRQTKPGDSHFPTPSEHLARALRQGGHSLGYYLNASRDVEALSRPAAPSLQTMLGDYIRHIDPLLSPDRETSTTNLDSALRGVFSNSSIRYLNLRGYDVDDVVAWAWIMKSRDADQAISRLFLHATQYSSCTKYSAPPAPPFIVLYLLKQKHVAARSLRLLLIYALHLVSGRPLPSKLKHTNTAHDCAISPLTEFRPQVDLSTGMLLFIRLVRHARKVWPQAMPTIATAFSRFMMATDLAKAESSSLDDSNVNRLKTKNFNIFLHLLSLPAKIQPFQSASYQQQAQFELLRVMESHKPVLPLTRKGYRAVASIQLAHKKTLDERQSAILKAPSWPPWKEERLGIDRLRGNEGMYSRAMYVLAQMREAGYSRKLWEDVCSILAGWDTDRSPTIQTRSFMPWSKSLWRASHTNPDHPAIWTARIRATRTVREAWACFLSYQDRSLPLNAGVYTAMAEKLIHRQIAIKKRFDESDHVLPGDGREVFAEPASARDVIYVHTEPPGLQDFLEQMSNQGIRIHSHLLTMLLQTTSDFRTGLRYLSASKLPEDHVEALTTVLGRSSDYEAKTVLRTIPDDVFGAFVGFLCRASSSTMSIGLKHVDPASLPMLAVESHWQCSTTALSDFDSLPRQNCHPRAFWHAIQMTKARLEPCTVAWTHILSALDTIGDKYVREHRAWRRILAWNEALMALKWMKHRDIDLSLDGFYSLCKIFNGAVHAGLKHPDEAQEAFSLIQKILHDDQHREAVGHEHFEAMVENGLLVLKSQFDSLVLPFSSLSKVAEHSIFTEMGAADSHLQVPTILHIPSFAIMHRFVRVLGAVGDEDGVLHLLQWMSRSASALNAAADERLNGDRMRRLTLTAIRLILQGLQTEFSESGLTVSNPINLQKAHEIVSRTPGWEWPSDEEVEDYYQRYKSENRM</sequence>
<dbReference type="HOGENOM" id="CLU_005247_1_1_1"/>
<accession>S8B5J0</accession>
<dbReference type="AlphaFoldDB" id="S8B5J0"/>
<dbReference type="eggNOG" id="ENOG502S19W">
    <property type="taxonomic scope" value="Eukaryota"/>
</dbReference>
<dbReference type="EMBL" id="KB644412">
    <property type="protein sequence ID" value="EPS29827.1"/>
    <property type="molecule type" value="Genomic_DNA"/>
</dbReference>
<dbReference type="Proteomes" id="UP000019376">
    <property type="component" value="Unassembled WGS sequence"/>
</dbReference>
<dbReference type="OrthoDB" id="410701at2759"/>
<proteinExistence type="predicted"/>
<name>S8B5J0_PENO1</name>
<dbReference type="PhylomeDB" id="S8B5J0"/>
<evidence type="ECO:0000313" key="2">
    <source>
        <dbReference type="Proteomes" id="UP000019376"/>
    </source>
</evidence>
<reference evidence="1 2" key="1">
    <citation type="journal article" date="2013" name="PLoS ONE">
        <title>Genomic and secretomic analyses reveal unique features of the lignocellulolytic enzyme system of Penicillium decumbens.</title>
        <authorList>
            <person name="Liu G."/>
            <person name="Zhang L."/>
            <person name="Wei X."/>
            <person name="Zou G."/>
            <person name="Qin Y."/>
            <person name="Ma L."/>
            <person name="Li J."/>
            <person name="Zheng H."/>
            <person name="Wang S."/>
            <person name="Wang C."/>
            <person name="Xun L."/>
            <person name="Zhao G.-P."/>
            <person name="Zhou Z."/>
            <person name="Qu Y."/>
        </authorList>
    </citation>
    <scope>NUCLEOTIDE SEQUENCE [LARGE SCALE GENOMIC DNA]</scope>
    <source>
        <strain evidence="2">114-2 / CGMCC 5302</strain>
    </source>
</reference>
<gene>
    <name evidence="1" type="ORF">PDE_04777</name>
</gene>
<organism evidence="1 2">
    <name type="scientific">Penicillium oxalicum (strain 114-2 / CGMCC 5302)</name>
    <name type="common">Penicillium decumbens</name>
    <dbReference type="NCBI Taxonomy" id="933388"/>
    <lineage>
        <taxon>Eukaryota</taxon>
        <taxon>Fungi</taxon>
        <taxon>Dikarya</taxon>
        <taxon>Ascomycota</taxon>
        <taxon>Pezizomycotina</taxon>
        <taxon>Eurotiomycetes</taxon>
        <taxon>Eurotiomycetidae</taxon>
        <taxon>Eurotiales</taxon>
        <taxon>Aspergillaceae</taxon>
        <taxon>Penicillium</taxon>
    </lineage>
</organism>